<evidence type="ECO:0000313" key="4">
    <source>
        <dbReference type="Proteomes" id="UP000499080"/>
    </source>
</evidence>
<sequence>MTTNPLAPEESTLASPMSNQDMTVLGRSESSDLRRTINQKR</sequence>
<organism evidence="3 4">
    <name type="scientific">Araneus ventricosus</name>
    <name type="common">Orbweaver spider</name>
    <name type="synonym">Epeira ventricosa</name>
    <dbReference type="NCBI Taxonomy" id="182803"/>
    <lineage>
        <taxon>Eukaryota</taxon>
        <taxon>Metazoa</taxon>
        <taxon>Ecdysozoa</taxon>
        <taxon>Arthropoda</taxon>
        <taxon>Chelicerata</taxon>
        <taxon>Arachnida</taxon>
        <taxon>Araneae</taxon>
        <taxon>Araneomorphae</taxon>
        <taxon>Entelegynae</taxon>
        <taxon>Araneoidea</taxon>
        <taxon>Araneidae</taxon>
        <taxon>Araneus</taxon>
    </lineage>
</organism>
<gene>
    <name evidence="3" type="ORF">AVEN_128701_1</name>
    <name evidence="2" type="ORF">AVEN_98017_1</name>
</gene>
<proteinExistence type="predicted"/>
<evidence type="ECO:0000256" key="1">
    <source>
        <dbReference type="SAM" id="MobiDB-lite"/>
    </source>
</evidence>
<dbReference type="AlphaFoldDB" id="A0A4Y2K2L1"/>
<feature type="compositionally biased region" description="Polar residues" evidence="1">
    <location>
        <begin position="12"/>
        <end position="22"/>
    </location>
</feature>
<accession>A0A4Y2K2L1</accession>
<feature type="non-terminal residue" evidence="3">
    <location>
        <position position="41"/>
    </location>
</feature>
<feature type="region of interest" description="Disordered" evidence="1">
    <location>
        <begin position="1"/>
        <end position="41"/>
    </location>
</feature>
<reference evidence="3 4" key="1">
    <citation type="journal article" date="2019" name="Sci. Rep.">
        <title>Orb-weaving spider Araneus ventricosus genome elucidates the spidroin gene catalogue.</title>
        <authorList>
            <person name="Kono N."/>
            <person name="Nakamura H."/>
            <person name="Ohtoshi R."/>
            <person name="Moran D.A.P."/>
            <person name="Shinohara A."/>
            <person name="Yoshida Y."/>
            <person name="Fujiwara M."/>
            <person name="Mori M."/>
            <person name="Tomita M."/>
            <person name="Arakawa K."/>
        </authorList>
    </citation>
    <scope>NUCLEOTIDE SEQUENCE [LARGE SCALE GENOMIC DNA]</scope>
</reference>
<evidence type="ECO:0000313" key="3">
    <source>
        <dbReference type="EMBL" id="GBM96610.1"/>
    </source>
</evidence>
<evidence type="ECO:0000313" key="2">
    <source>
        <dbReference type="EMBL" id="GBM96389.1"/>
    </source>
</evidence>
<protein>
    <submittedName>
        <fullName evidence="3">Uncharacterized protein</fullName>
    </submittedName>
</protein>
<name>A0A4Y2K2L1_ARAVE</name>
<comment type="caution">
    <text evidence="3">The sequence shown here is derived from an EMBL/GenBank/DDBJ whole genome shotgun (WGS) entry which is preliminary data.</text>
</comment>
<keyword evidence="4" id="KW-1185">Reference proteome</keyword>
<dbReference type="EMBL" id="BGPR01270308">
    <property type="protein sequence ID" value="GBM96610.1"/>
    <property type="molecule type" value="Genomic_DNA"/>
</dbReference>
<dbReference type="EMBL" id="BGPR01270219">
    <property type="protein sequence ID" value="GBM96389.1"/>
    <property type="molecule type" value="Genomic_DNA"/>
</dbReference>
<dbReference type="Proteomes" id="UP000499080">
    <property type="component" value="Unassembled WGS sequence"/>
</dbReference>